<dbReference type="Pfam" id="PF02567">
    <property type="entry name" value="PhzC-PhzF"/>
    <property type="match status" value="1"/>
</dbReference>
<sequence length="263" mass="28008">MNPQLFLVDAFTDREFGGNPAAVCVLDEPVGEAWMRRVAAELNQPATAFLHERRLRWFTPVTELPLCGHATLAAAHVLYETGRVPRGERLVFQTGAGPLPVSNAGGLIRLEFAPVDVPETADAGPVLDALGLTEAVWVGGNGTEFVVVVGSRGQVEAVRPDLGRIRDLPVGRVLVTAAGGDRADFTSRNFAPALGLGEDHVTGSAHAVLGPLWARRLGRDRLTAVQASARRGRLEVEVRDEAVRVGGRAVTVVAGRWVPQPAT</sequence>
<dbReference type="GO" id="GO:0016853">
    <property type="term" value="F:isomerase activity"/>
    <property type="evidence" value="ECO:0007669"/>
    <property type="project" value="UniProtKB-KW"/>
</dbReference>
<dbReference type="Proteomes" id="UP000605897">
    <property type="component" value="Unassembled WGS sequence"/>
</dbReference>
<dbReference type="EMBL" id="BNAU01000002">
    <property type="protein sequence ID" value="GHE87114.1"/>
    <property type="molecule type" value="Genomic_DNA"/>
</dbReference>
<dbReference type="PANTHER" id="PTHR13774:SF17">
    <property type="entry name" value="PHENAZINE BIOSYNTHESIS-LIKE DOMAIN-CONTAINING PROTEIN"/>
    <property type="match status" value="1"/>
</dbReference>
<gene>
    <name evidence="3" type="ORF">GCM10017786_18370</name>
</gene>
<dbReference type="RefSeq" id="WP_191244101.1">
    <property type="nucleotide sequence ID" value="NZ_BNAU01000002.1"/>
</dbReference>
<evidence type="ECO:0000256" key="2">
    <source>
        <dbReference type="ARBA" id="ARBA00023235"/>
    </source>
</evidence>
<dbReference type="Gene3D" id="3.10.310.10">
    <property type="entry name" value="Diaminopimelate Epimerase, Chain A, domain 1"/>
    <property type="match status" value="2"/>
</dbReference>
<keyword evidence="4" id="KW-1185">Reference proteome</keyword>
<keyword evidence="2 3" id="KW-0413">Isomerase</keyword>
<dbReference type="SUPFAM" id="SSF54506">
    <property type="entry name" value="Diaminopimelate epimerase-like"/>
    <property type="match status" value="1"/>
</dbReference>
<reference evidence="4" key="1">
    <citation type="journal article" date="2019" name="Int. J. Syst. Evol. Microbiol.">
        <title>The Global Catalogue of Microorganisms (GCM) 10K type strain sequencing project: providing services to taxonomists for standard genome sequencing and annotation.</title>
        <authorList>
            <consortium name="The Broad Institute Genomics Platform"/>
            <consortium name="The Broad Institute Genome Sequencing Center for Infectious Disease"/>
            <person name="Wu L."/>
            <person name="Ma J."/>
        </authorList>
    </citation>
    <scope>NUCLEOTIDE SEQUENCE [LARGE SCALE GENOMIC DNA]</scope>
    <source>
        <strain evidence="4">CGMCC 4.7677</strain>
    </source>
</reference>
<name>A0ABQ3INH4_9PSEU</name>
<dbReference type="PIRSF" id="PIRSF016184">
    <property type="entry name" value="PhzC_PhzF"/>
    <property type="match status" value="1"/>
</dbReference>
<evidence type="ECO:0000313" key="4">
    <source>
        <dbReference type="Proteomes" id="UP000605897"/>
    </source>
</evidence>
<dbReference type="NCBIfam" id="TIGR00654">
    <property type="entry name" value="PhzF_family"/>
    <property type="match status" value="1"/>
</dbReference>
<organism evidence="3 4">
    <name type="scientific">Amycolatopsis deserti</name>
    <dbReference type="NCBI Taxonomy" id="185696"/>
    <lineage>
        <taxon>Bacteria</taxon>
        <taxon>Bacillati</taxon>
        <taxon>Actinomycetota</taxon>
        <taxon>Actinomycetes</taxon>
        <taxon>Pseudonocardiales</taxon>
        <taxon>Pseudonocardiaceae</taxon>
        <taxon>Amycolatopsis</taxon>
    </lineage>
</organism>
<proteinExistence type="inferred from homology"/>
<accession>A0ABQ3INH4</accession>
<dbReference type="InterPro" id="IPR003719">
    <property type="entry name" value="Phenazine_PhzF-like"/>
</dbReference>
<comment type="caution">
    <text evidence="3">The sequence shown here is derived from an EMBL/GenBank/DDBJ whole genome shotgun (WGS) entry which is preliminary data.</text>
</comment>
<evidence type="ECO:0000256" key="1">
    <source>
        <dbReference type="ARBA" id="ARBA00008270"/>
    </source>
</evidence>
<dbReference type="PANTHER" id="PTHR13774">
    <property type="entry name" value="PHENAZINE BIOSYNTHESIS PROTEIN"/>
    <property type="match status" value="1"/>
</dbReference>
<protein>
    <submittedName>
        <fullName evidence="3">Isomerase</fullName>
    </submittedName>
</protein>
<comment type="similarity">
    <text evidence="1">Belongs to the PhzF family.</text>
</comment>
<evidence type="ECO:0000313" key="3">
    <source>
        <dbReference type="EMBL" id="GHE87114.1"/>
    </source>
</evidence>